<evidence type="ECO:0000313" key="4">
    <source>
        <dbReference type="Proteomes" id="UP000198868"/>
    </source>
</evidence>
<organism evidence="3 4">
    <name type="scientific">Leuconostoc inhae</name>
    <dbReference type="NCBI Taxonomy" id="178001"/>
    <lineage>
        <taxon>Bacteria</taxon>
        <taxon>Bacillati</taxon>
        <taxon>Bacillota</taxon>
        <taxon>Bacilli</taxon>
        <taxon>Lactobacillales</taxon>
        <taxon>Lactobacillaceae</taxon>
        <taxon>Leuconostoc</taxon>
    </lineage>
</organism>
<evidence type="ECO:0000259" key="1">
    <source>
        <dbReference type="Pfam" id="PF12680"/>
    </source>
</evidence>
<comment type="caution">
    <text evidence="3">The sequence shown here is derived from an EMBL/GenBank/DDBJ whole genome shotgun (WGS) entry which is preliminary data.</text>
</comment>
<reference evidence="4 5" key="1">
    <citation type="submission" date="2015-12" db="EMBL/GenBank/DDBJ databases">
        <authorList>
            <person name="Andreevskaya M."/>
        </authorList>
    </citation>
    <scope>NUCLEOTIDE SEQUENCE [LARGE SCALE GENOMIC DNA]</scope>
    <source>
        <strain evidence="2 5">KSL4-2</strain>
        <strain evidence="3 4">PL111</strain>
    </source>
</reference>
<accession>A0AAN2QUZ8</accession>
<dbReference type="Proteomes" id="UP000198868">
    <property type="component" value="Unassembled WGS sequence"/>
</dbReference>
<feature type="domain" description="SnoaL-like" evidence="1">
    <location>
        <begin position="29"/>
        <end position="122"/>
    </location>
</feature>
<dbReference type="InterPro" id="IPR032710">
    <property type="entry name" value="NTF2-like_dom_sf"/>
</dbReference>
<dbReference type="Proteomes" id="UP000199047">
    <property type="component" value="Unassembled WGS sequence"/>
</dbReference>
<evidence type="ECO:0000313" key="5">
    <source>
        <dbReference type="Proteomes" id="UP000199047"/>
    </source>
</evidence>
<dbReference type="InterPro" id="IPR037401">
    <property type="entry name" value="SnoaL-like"/>
</dbReference>
<dbReference type="Pfam" id="PF12680">
    <property type="entry name" value="SnoaL_2"/>
    <property type="match status" value="1"/>
</dbReference>
<dbReference type="AlphaFoldDB" id="A0AAN2QUZ8"/>
<sequence>MFDEFDDKEITKNQDGSFTVTTSLPEAITTYFQASNSYDSNLLAKCFAEDAILYDDGQNYHGPSAIKAHIIVANNDLLVKTDITNAIEKNSEMVITATLSGNFDGSPVALDYYFTMKDQKIVMLKIILAGD</sequence>
<protein>
    <submittedName>
        <fullName evidence="3">Mlr3986 protein</fullName>
    </submittedName>
</protein>
<dbReference type="SUPFAM" id="SSF54427">
    <property type="entry name" value="NTF2-like"/>
    <property type="match status" value="1"/>
</dbReference>
<name>A0AAN2QUZ8_9LACO</name>
<proteinExistence type="predicted"/>
<evidence type="ECO:0000313" key="2">
    <source>
        <dbReference type="EMBL" id="CUW09840.1"/>
    </source>
</evidence>
<evidence type="ECO:0000313" key="3">
    <source>
        <dbReference type="EMBL" id="CUW10910.1"/>
    </source>
</evidence>
<gene>
    <name evidence="2" type="ORF">KSL4_1613</name>
    <name evidence="3" type="ORF">PL111_1670</name>
</gene>
<dbReference type="Gene3D" id="3.10.450.50">
    <property type="match status" value="1"/>
</dbReference>
<dbReference type="EMBL" id="FBTU01000016">
    <property type="protein sequence ID" value="CUW10910.1"/>
    <property type="molecule type" value="Genomic_DNA"/>
</dbReference>
<dbReference type="EMBL" id="FBTB01000010">
    <property type="protein sequence ID" value="CUW09840.1"/>
    <property type="molecule type" value="Genomic_DNA"/>
</dbReference>
<keyword evidence="5" id="KW-1185">Reference proteome</keyword>